<organism evidence="1 2">
    <name type="scientific">Shewanella maritima</name>
    <dbReference type="NCBI Taxonomy" id="2520507"/>
    <lineage>
        <taxon>Bacteria</taxon>
        <taxon>Pseudomonadati</taxon>
        <taxon>Pseudomonadota</taxon>
        <taxon>Gammaproteobacteria</taxon>
        <taxon>Alteromonadales</taxon>
        <taxon>Shewanellaceae</taxon>
        <taxon>Shewanella</taxon>
    </lineage>
</organism>
<dbReference type="KEGG" id="smai:EXU30_14810"/>
<evidence type="ECO:0000313" key="2">
    <source>
        <dbReference type="Proteomes" id="UP000291106"/>
    </source>
</evidence>
<accession>A0A411PN04</accession>
<dbReference type="Pfam" id="PF12614">
    <property type="entry name" value="RRF_GI"/>
    <property type="match status" value="1"/>
</dbReference>
<dbReference type="OrthoDB" id="6199326at2"/>
<protein>
    <submittedName>
        <fullName evidence="1">Ribosome recycling factor</fullName>
    </submittedName>
</protein>
<dbReference type="EMBL" id="CP036200">
    <property type="protein sequence ID" value="QBF84922.1"/>
    <property type="molecule type" value="Genomic_DNA"/>
</dbReference>
<keyword evidence="2" id="KW-1185">Reference proteome</keyword>
<proteinExistence type="predicted"/>
<evidence type="ECO:0000313" key="1">
    <source>
        <dbReference type="EMBL" id="QBF84922.1"/>
    </source>
</evidence>
<sequence>MNSVISIGFPALIHRIGREQAQTLKLIAVNFSCELKRVRRSRNWQLQGEAHQVQAVLEHVQTLGDSYSYFTTRLAKAMVPHADKLETIEVKLVRLINASPNLTLAELIAMTQCTEAQARTARFNADFD</sequence>
<dbReference type="AlphaFoldDB" id="A0A411PN04"/>
<name>A0A411PN04_9GAMM</name>
<gene>
    <name evidence="1" type="ORF">EXU30_14810</name>
</gene>
<dbReference type="InterPro" id="IPR022253">
    <property type="entry name" value="Ribosome_recyc_fac_bac"/>
</dbReference>
<dbReference type="Proteomes" id="UP000291106">
    <property type="component" value="Chromosome"/>
</dbReference>
<reference evidence="1 2" key="1">
    <citation type="submission" date="2019-02" db="EMBL/GenBank/DDBJ databases">
        <title>Shewanella sp. D4-2 isolated from Dokdo Island.</title>
        <authorList>
            <person name="Baek K."/>
        </authorList>
    </citation>
    <scope>NUCLEOTIDE SEQUENCE [LARGE SCALE GENOMIC DNA]</scope>
    <source>
        <strain evidence="1 2">D4-2</strain>
    </source>
</reference>